<comment type="caution">
    <text evidence="3">The sequence shown here is derived from an EMBL/GenBank/DDBJ whole genome shotgun (WGS) entry which is preliminary data.</text>
</comment>
<evidence type="ECO:0000313" key="3">
    <source>
        <dbReference type="EMBL" id="ETW13657.1"/>
    </source>
</evidence>
<organism evidence="3 4">
    <name type="scientific">Roseivivax marinus</name>
    <dbReference type="NCBI Taxonomy" id="1379903"/>
    <lineage>
        <taxon>Bacteria</taxon>
        <taxon>Pseudomonadati</taxon>
        <taxon>Pseudomonadota</taxon>
        <taxon>Alphaproteobacteria</taxon>
        <taxon>Rhodobacterales</taxon>
        <taxon>Roseobacteraceae</taxon>
        <taxon>Roseivivax</taxon>
    </lineage>
</organism>
<dbReference type="STRING" id="1379903.ATO8_06491"/>
<dbReference type="Proteomes" id="UP000019063">
    <property type="component" value="Unassembled WGS sequence"/>
</dbReference>
<dbReference type="Gene3D" id="3.40.50.720">
    <property type="entry name" value="NAD(P)-binding Rossmann-like Domain"/>
    <property type="match status" value="1"/>
</dbReference>
<dbReference type="eggNOG" id="COG0702">
    <property type="taxonomic scope" value="Bacteria"/>
</dbReference>
<keyword evidence="4" id="KW-1185">Reference proteome</keyword>
<dbReference type="EMBL" id="AQQW01000003">
    <property type="protein sequence ID" value="ETW13657.1"/>
    <property type="molecule type" value="Genomic_DNA"/>
</dbReference>
<reference evidence="3 4" key="1">
    <citation type="journal article" date="2014" name="Antonie Van Leeuwenhoek">
        <title>Roseivivax atlanticus sp. nov., isolated from surface seawater of the Atlantic Ocean.</title>
        <authorList>
            <person name="Li G."/>
            <person name="Lai Q."/>
            <person name="Liu X."/>
            <person name="Sun F."/>
            <person name="Shao Z."/>
        </authorList>
    </citation>
    <scope>NUCLEOTIDE SEQUENCE [LARGE SCALE GENOMIC DNA]</scope>
    <source>
        <strain evidence="3 4">22II-s10s</strain>
    </source>
</reference>
<feature type="domain" description="NAD(P)-binding" evidence="2">
    <location>
        <begin position="7"/>
        <end position="182"/>
    </location>
</feature>
<gene>
    <name evidence="3" type="ORF">ATO8_06491</name>
</gene>
<dbReference type="PANTHER" id="PTHR15020:SF50">
    <property type="entry name" value="UPF0659 PROTEIN YMR090W"/>
    <property type="match status" value="1"/>
</dbReference>
<evidence type="ECO:0000256" key="1">
    <source>
        <dbReference type="SAM" id="MobiDB-lite"/>
    </source>
</evidence>
<dbReference type="CDD" id="cd05243">
    <property type="entry name" value="SDR_a5"/>
    <property type="match status" value="1"/>
</dbReference>
<dbReference type="PANTHER" id="PTHR15020">
    <property type="entry name" value="FLAVIN REDUCTASE-RELATED"/>
    <property type="match status" value="1"/>
</dbReference>
<dbReference type="AlphaFoldDB" id="W4HLL7"/>
<accession>W4HLL7</accession>
<dbReference type="SUPFAM" id="SSF51735">
    <property type="entry name" value="NAD(P)-binding Rossmann-fold domains"/>
    <property type="match status" value="1"/>
</dbReference>
<name>W4HLL7_9RHOB</name>
<evidence type="ECO:0000259" key="2">
    <source>
        <dbReference type="Pfam" id="PF13460"/>
    </source>
</evidence>
<dbReference type="Pfam" id="PF13460">
    <property type="entry name" value="NAD_binding_10"/>
    <property type="match status" value="1"/>
</dbReference>
<feature type="region of interest" description="Disordered" evidence="1">
    <location>
        <begin position="33"/>
        <end position="53"/>
    </location>
</feature>
<sequence length="198" mass="20812">MHILIAGATGKTGRRIASEILERGHVPVALVRDGSDTSTLPEGTETRSGDLTDLDDDVCAGMDAVIFAAGSGSKTGPEMTQKVDRDGAIRLVDLAKEARVSRFVMLSGIGADQPDPDSKIVHYLEAKHAADTHLAVSGLPHVIVRPVSLTDDGPTGDVVLGPDVDRDAKATRGDVAALLAEAAISGRYDDQDFDMQSR</sequence>
<proteinExistence type="predicted"/>
<protein>
    <submittedName>
        <fullName evidence="3">NAD dependent epimerase/dehydratase</fullName>
    </submittedName>
</protein>
<dbReference type="RefSeq" id="WP_043843035.1">
    <property type="nucleotide sequence ID" value="NZ_AQQW01000003.1"/>
</dbReference>
<dbReference type="InterPro" id="IPR016040">
    <property type="entry name" value="NAD(P)-bd_dom"/>
</dbReference>
<dbReference type="InterPro" id="IPR036291">
    <property type="entry name" value="NAD(P)-bd_dom_sf"/>
</dbReference>
<evidence type="ECO:0000313" key="4">
    <source>
        <dbReference type="Proteomes" id="UP000019063"/>
    </source>
</evidence>